<accession>A0A1F5DZY5</accession>
<protein>
    <recommendedName>
        <fullName evidence="3">SnoaL-like domain-containing protein</fullName>
    </recommendedName>
</protein>
<sequence length="125" mass="14696">MKFTRLTQFDNWLQQLGIAWVDKKPEIMAKICAPNVKYFETPFGKPYIGPEAVVKLWQNDVPNSQKDIKFNYEILSVTMTMGIAHWLAEYTRIKDNQKVILDGIFQVALNRQGLCTEFHMWWVVK</sequence>
<reference evidence="1 2" key="1">
    <citation type="journal article" date="2016" name="Nat. Commun.">
        <title>Thousands of microbial genomes shed light on interconnected biogeochemical processes in an aquifer system.</title>
        <authorList>
            <person name="Anantharaman K."/>
            <person name="Brown C.T."/>
            <person name="Hug L.A."/>
            <person name="Sharon I."/>
            <person name="Castelle C.J."/>
            <person name="Probst A.J."/>
            <person name="Thomas B.C."/>
            <person name="Singh A."/>
            <person name="Wilkins M.J."/>
            <person name="Karaoz U."/>
            <person name="Brodie E.L."/>
            <person name="Williams K.H."/>
            <person name="Hubbard S.S."/>
            <person name="Banfield J.F."/>
        </authorList>
    </citation>
    <scope>NUCLEOTIDE SEQUENCE [LARGE SCALE GENOMIC DNA]</scope>
</reference>
<dbReference type="Gene3D" id="3.10.450.50">
    <property type="match status" value="1"/>
</dbReference>
<evidence type="ECO:0000313" key="1">
    <source>
        <dbReference type="EMBL" id="OGD60717.1"/>
    </source>
</evidence>
<evidence type="ECO:0008006" key="3">
    <source>
        <dbReference type="Google" id="ProtNLM"/>
    </source>
</evidence>
<gene>
    <name evidence="1" type="ORF">A3I57_01495</name>
</gene>
<dbReference type="AlphaFoldDB" id="A0A1F5DZY5"/>
<dbReference type="EMBL" id="MEZQ01000023">
    <property type="protein sequence ID" value="OGD60717.1"/>
    <property type="molecule type" value="Genomic_DNA"/>
</dbReference>
<dbReference type="SUPFAM" id="SSF54427">
    <property type="entry name" value="NTF2-like"/>
    <property type="match status" value="1"/>
</dbReference>
<dbReference type="Proteomes" id="UP000176364">
    <property type="component" value="Unassembled WGS sequence"/>
</dbReference>
<evidence type="ECO:0000313" key="2">
    <source>
        <dbReference type="Proteomes" id="UP000176364"/>
    </source>
</evidence>
<dbReference type="InterPro" id="IPR032710">
    <property type="entry name" value="NTF2-like_dom_sf"/>
</dbReference>
<comment type="caution">
    <text evidence="1">The sequence shown here is derived from an EMBL/GenBank/DDBJ whole genome shotgun (WGS) entry which is preliminary data.</text>
</comment>
<organism evidence="1 2">
    <name type="scientific">Candidatus Beckwithbacteria bacterium RIFCSPLOWO2_02_FULL_47_23</name>
    <dbReference type="NCBI Taxonomy" id="1797463"/>
    <lineage>
        <taxon>Bacteria</taxon>
        <taxon>Candidatus Beckwithiibacteriota</taxon>
    </lineage>
</organism>
<name>A0A1F5DZY5_9BACT</name>
<proteinExistence type="predicted"/>